<keyword evidence="2" id="KW-0472">Membrane</keyword>
<gene>
    <name evidence="4" type="ORF">AUJ73_04445</name>
</gene>
<dbReference type="InterPro" id="IPR043724">
    <property type="entry name" value="DUF5666"/>
</dbReference>
<protein>
    <recommendedName>
        <fullName evidence="3">DUF5666 domain-containing protein</fullName>
    </recommendedName>
</protein>
<sequence length="149" mass="15790">MKNNFFVIGLVSVLVGIGGFLGGMKYQESKTPVSNFNRQFQGGSGQEGRQGGQNTQGRLGGNFGRPITGDIISLDNESITVKLQDNSSKIVLLPDSTTISKTDQGSIADLKTGMKVEVFGKDNSDGSITAQNIQINPMFRTATDGASAR</sequence>
<evidence type="ECO:0000313" key="4">
    <source>
        <dbReference type="EMBL" id="OIO13046.1"/>
    </source>
</evidence>
<dbReference type="Pfam" id="PF18914">
    <property type="entry name" value="DUF5666"/>
    <property type="match status" value="1"/>
</dbReference>
<evidence type="ECO:0000256" key="1">
    <source>
        <dbReference type="SAM" id="MobiDB-lite"/>
    </source>
</evidence>
<evidence type="ECO:0000259" key="3">
    <source>
        <dbReference type="Pfam" id="PF18914"/>
    </source>
</evidence>
<proteinExistence type="predicted"/>
<keyword evidence="2" id="KW-1133">Transmembrane helix</keyword>
<evidence type="ECO:0000313" key="5">
    <source>
        <dbReference type="Proteomes" id="UP000183120"/>
    </source>
</evidence>
<feature type="domain" description="DUF5666" evidence="3">
    <location>
        <begin position="69"/>
        <end position="133"/>
    </location>
</feature>
<reference evidence="4 5" key="1">
    <citation type="journal article" date="2016" name="Environ. Microbiol.">
        <title>Genomic resolution of a cold subsurface aquifer community provides metabolic insights for novel microbes adapted to high CO concentrations.</title>
        <authorList>
            <person name="Probst A.J."/>
            <person name="Castelle C.J."/>
            <person name="Singh A."/>
            <person name="Brown C.T."/>
            <person name="Anantharaman K."/>
            <person name="Sharon I."/>
            <person name="Hug L.A."/>
            <person name="Burstein D."/>
            <person name="Emerson J.B."/>
            <person name="Thomas B.C."/>
            <person name="Banfield J.F."/>
        </authorList>
    </citation>
    <scope>NUCLEOTIDE SEQUENCE [LARGE SCALE GENOMIC DNA]</scope>
    <source>
        <strain evidence="4">CG1_02_37_22</strain>
    </source>
</reference>
<organism evidence="4 5">
    <name type="scientific">Candidatus Gottesmanbacteria bacterium CG1_02_37_22</name>
    <dbReference type="NCBI Taxonomy" id="1805209"/>
    <lineage>
        <taxon>Bacteria</taxon>
        <taxon>Candidatus Gottesmaniibacteriota</taxon>
    </lineage>
</organism>
<keyword evidence="2" id="KW-0812">Transmembrane</keyword>
<dbReference type="AlphaFoldDB" id="A0A1J4TRF0"/>
<evidence type="ECO:0000256" key="2">
    <source>
        <dbReference type="SAM" id="Phobius"/>
    </source>
</evidence>
<accession>A0A1J4TRF0</accession>
<feature type="compositionally biased region" description="Gly residues" evidence="1">
    <location>
        <begin position="42"/>
        <end position="51"/>
    </location>
</feature>
<feature type="region of interest" description="Disordered" evidence="1">
    <location>
        <begin position="34"/>
        <end position="63"/>
    </location>
</feature>
<name>A0A1J4TRF0_9BACT</name>
<feature type="transmembrane region" description="Helical" evidence="2">
    <location>
        <begin position="6"/>
        <end position="24"/>
    </location>
</feature>
<comment type="caution">
    <text evidence="4">The sequence shown here is derived from an EMBL/GenBank/DDBJ whole genome shotgun (WGS) entry which is preliminary data.</text>
</comment>
<dbReference type="EMBL" id="MNUY01000070">
    <property type="protein sequence ID" value="OIO13046.1"/>
    <property type="molecule type" value="Genomic_DNA"/>
</dbReference>
<dbReference type="Proteomes" id="UP000183120">
    <property type="component" value="Unassembled WGS sequence"/>
</dbReference>
<dbReference type="STRING" id="1805209.AUJ73_04445"/>